<feature type="transmembrane region" description="Helical" evidence="2">
    <location>
        <begin position="148"/>
        <end position="167"/>
    </location>
</feature>
<evidence type="ECO:0000256" key="1">
    <source>
        <dbReference type="ARBA" id="ARBA00009067"/>
    </source>
</evidence>
<keyword evidence="2" id="KW-0472">Membrane</keyword>
<proteinExistence type="inferred from homology"/>
<protein>
    <submittedName>
        <fullName evidence="4">CPBP family intramembrane metalloprotease</fullName>
    </submittedName>
</protein>
<feature type="transmembrane region" description="Helical" evidence="2">
    <location>
        <begin position="28"/>
        <end position="46"/>
    </location>
</feature>
<feature type="transmembrane region" description="Helical" evidence="2">
    <location>
        <begin position="179"/>
        <end position="197"/>
    </location>
</feature>
<dbReference type="GO" id="GO:0008237">
    <property type="term" value="F:metallopeptidase activity"/>
    <property type="evidence" value="ECO:0007669"/>
    <property type="project" value="UniProtKB-KW"/>
</dbReference>
<evidence type="ECO:0000313" key="4">
    <source>
        <dbReference type="EMBL" id="MCZ3781762.1"/>
    </source>
</evidence>
<dbReference type="EMBL" id="JAKHMS010000015">
    <property type="protein sequence ID" value="MCZ3781762.1"/>
    <property type="molecule type" value="Genomic_DNA"/>
</dbReference>
<keyword evidence="2" id="KW-0812">Transmembrane</keyword>
<dbReference type="PANTHER" id="PTHR39430:SF1">
    <property type="entry name" value="PROTEASE"/>
    <property type="match status" value="1"/>
</dbReference>
<name>A0ABT4K7P6_9LACO</name>
<feature type="transmembrane region" description="Helical" evidence="2">
    <location>
        <begin position="123"/>
        <end position="143"/>
    </location>
</feature>
<dbReference type="RefSeq" id="WP_269258688.1">
    <property type="nucleotide sequence ID" value="NZ_JAKHML010000014.1"/>
</dbReference>
<dbReference type="InterPro" id="IPR003675">
    <property type="entry name" value="Rce1/LyrA-like_dom"/>
</dbReference>
<dbReference type="PANTHER" id="PTHR39430">
    <property type="entry name" value="MEMBRANE-ASSOCIATED PROTEASE-RELATED"/>
    <property type="match status" value="1"/>
</dbReference>
<evidence type="ECO:0000313" key="5">
    <source>
        <dbReference type="Proteomes" id="UP001527392"/>
    </source>
</evidence>
<feature type="transmembrane region" description="Helical" evidence="2">
    <location>
        <begin position="97"/>
        <end position="117"/>
    </location>
</feature>
<accession>A0ABT4K7P6</accession>
<keyword evidence="4" id="KW-0378">Hydrolase</keyword>
<organism evidence="4 5">
    <name type="scientific">Limosilactobacillus vaginalis</name>
    <dbReference type="NCBI Taxonomy" id="1633"/>
    <lineage>
        <taxon>Bacteria</taxon>
        <taxon>Bacillati</taxon>
        <taxon>Bacillota</taxon>
        <taxon>Bacilli</taxon>
        <taxon>Lactobacillales</taxon>
        <taxon>Lactobacillaceae</taxon>
        <taxon>Limosilactobacillus</taxon>
    </lineage>
</organism>
<feature type="domain" description="CAAX prenyl protease 2/Lysostaphin resistance protein A-like" evidence="3">
    <location>
        <begin position="59"/>
        <end position="160"/>
    </location>
</feature>
<evidence type="ECO:0000259" key="3">
    <source>
        <dbReference type="Pfam" id="PF02517"/>
    </source>
</evidence>
<keyword evidence="5" id="KW-1185">Reference proteome</keyword>
<gene>
    <name evidence="4" type="ORF">L2504_06410</name>
</gene>
<comment type="caution">
    <text evidence="4">The sequence shown here is derived from an EMBL/GenBank/DDBJ whole genome shotgun (WGS) entry which is preliminary data.</text>
</comment>
<sequence>MTVIIKAFASWHLQTPLSFTKSNVTTNLGVIVVYLLLVLLFLYSNLAGYQELRMKGGLQLWQDFLTSLESGIGEETLCRFAILTLLMILCRRFKWKVPLVIFTSSLIFGLLHFINLIDQNWPLTVYQFCFTTISGIFFALIFLYTGRLWLVMVIHFAMDFASSFSEISAMSSTISLADYQSIVVLALLMLVLTIWMMRGKRGKVMKTRAQLLITKK</sequence>
<keyword evidence="4" id="KW-0645">Protease</keyword>
<evidence type="ECO:0000256" key="2">
    <source>
        <dbReference type="SAM" id="Phobius"/>
    </source>
</evidence>
<dbReference type="Proteomes" id="UP001527392">
    <property type="component" value="Unassembled WGS sequence"/>
</dbReference>
<keyword evidence="4" id="KW-0482">Metalloprotease</keyword>
<reference evidence="4 5" key="1">
    <citation type="submission" date="2022-01" db="EMBL/GenBank/DDBJ databases">
        <title>VMRC isolate genome collection.</title>
        <authorList>
            <person name="France M."/>
            <person name="Rutt L."/>
            <person name="Humphrys M."/>
            <person name="Ravel J."/>
        </authorList>
    </citation>
    <scope>NUCLEOTIDE SEQUENCE [LARGE SCALE GENOMIC DNA]</scope>
    <source>
        <strain evidence="4 5">C0030B4</strain>
    </source>
</reference>
<comment type="similarity">
    <text evidence="1">Belongs to the UPF0177 family.</text>
</comment>
<keyword evidence="2" id="KW-1133">Transmembrane helix</keyword>
<dbReference type="Pfam" id="PF02517">
    <property type="entry name" value="Rce1-like"/>
    <property type="match status" value="1"/>
</dbReference>